<dbReference type="InterPro" id="IPR019468">
    <property type="entry name" value="AdenyloSucc_lyase_C"/>
</dbReference>
<dbReference type="InterPro" id="IPR000362">
    <property type="entry name" value="Fumarate_lyase_fam"/>
</dbReference>
<name>A0AAP4TW82_9GAMM</name>
<dbReference type="PRINTS" id="PR00149">
    <property type="entry name" value="FUMRATELYASE"/>
</dbReference>
<dbReference type="InterPro" id="IPR022761">
    <property type="entry name" value="Fumarate_lyase_N"/>
</dbReference>
<dbReference type="CDD" id="cd01597">
    <property type="entry name" value="pCLME"/>
    <property type="match status" value="1"/>
</dbReference>
<sequence length="450" mass="48371">MTASITDSQLFAPLFHSEAMQAVFNDEARVTAMLQAEAALARAQARLDIIPAQAGQQIDDAAREMRVDMPRLARDAGIVGYPVLGLVRQLSEAAGPSASGYVHWGATTQDIMDTGTVLQIREGLALIDRDLERVEQALAALAREHRETVMAGRTHLQHALPVTFGYKAAIWLDGVRRARTRLSEMQPRVLNAQLWGAAGTLASIEHNAEALTSAFAEELGLNAPQVPWHATRDGFAEAGCHLALMTGALGKIAFDIMIMCMDEIAELSEPFVKDRGASSTMPQKRNPISCEVIRGCNMGVKKAAALLMDAQEADFERATGPWHAEWIGLPQAFVLAHCAVSQAVFVLEGLEVFPQQMEKNLGLSQGLIVAESAMMALAKGMGRQEAHDVVYAACRDAQRDGISLHAALCANPAVTGHLSPEQLATVLSPASYLGMATTIVDRMTTSARAD</sequence>
<dbReference type="PANTHER" id="PTHR43172:SF2">
    <property type="entry name" value="ADENYLOSUCCINATE LYASE C-TERMINAL DOMAIN-CONTAINING PROTEIN"/>
    <property type="match status" value="1"/>
</dbReference>
<evidence type="ECO:0000256" key="1">
    <source>
        <dbReference type="ARBA" id="ARBA00034772"/>
    </source>
</evidence>
<comment type="caution">
    <text evidence="3">The sequence shown here is derived from an EMBL/GenBank/DDBJ whole genome shotgun (WGS) entry which is preliminary data.</text>
</comment>
<evidence type="ECO:0000259" key="2">
    <source>
        <dbReference type="SMART" id="SM00998"/>
    </source>
</evidence>
<dbReference type="AlphaFoldDB" id="A0AAP4TW82"/>
<dbReference type="SUPFAM" id="SSF48557">
    <property type="entry name" value="L-aspartase-like"/>
    <property type="match status" value="1"/>
</dbReference>
<protein>
    <submittedName>
        <fullName evidence="3">Adenylosuccinate lyase family protein</fullName>
    </submittedName>
</protein>
<dbReference type="SMART" id="SM00998">
    <property type="entry name" value="ADSL_C"/>
    <property type="match status" value="1"/>
</dbReference>
<dbReference type="PRINTS" id="PR00145">
    <property type="entry name" value="ARGSUCLYASE"/>
</dbReference>
<gene>
    <name evidence="3" type="ORF">Q4535_02035</name>
</gene>
<dbReference type="Gene3D" id="1.10.40.30">
    <property type="entry name" value="Fumarase/aspartase (C-terminal domain)"/>
    <property type="match status" value="1"/>
</dbReference>
<organism evidence="3 4">
    <name type="scientific">Cobetia amphilecti</name>
    <dbReference type="NCBI Taxonomy" id="1055104"/>
    <lineage>
        <taxon>Bacteria</taxon>
        <taxon>Pseudomonadati</taxon>
        <taxon>Pseudomonadota</taxon>
        <taxon>Gammaproteobacteria</taxon>
        <taxon>Oceanospirillales</taxon>
        <taxon>Halomonadaceae</taxon>
        <taxon>Cobetia</taxon>
    </lineage>
</organism>
<comment type="similarity">
    <text evidence="1">Belongs to the class-II fumarase/aspartase family.</text>
</comment>
<evidence type="ECO:0000313" key="3">
    <source>
        <dbReference type="EMBL" id="MDO6670888.1"/>
    </source>
</evidence>
<dbReference type="InterPro" id="IPR008948">
    <property type="entry name" value="L-Aspartase-like"/>
</dbReference>
<dbReference type="Pfam" id="PF10397">
    <property type="entry name" value="ADSL_C"/>
    <property type="match status" value="1"/>
</dbReference>
<dbReference type="Pfam" id="PF00206">
    <property type="entry name" value="Lyase_1"/>
    <property type="match status" value="1"/>
</dbReference>
<proteinExistence type="inferred from homology"/>
<dbReference type="EMBL" id="JAUORK010000002">
    <property type="protein sequence ID" value="MDO6670888.1"/>
    <property type="molecule type" value="Genomic_DNA"/>
</dbReference>
<accession>A0AAP4TW82</accession>
<dbReference type="Gene3D" id="1.20.200.10">
    <property type="entry name" value="Fumarase/aspartase (Central domain)"/>
    <property type="match status" value="1"/>
</dbReference>
<dbReference type="RefSeq" id="WP_215823025.1">
    <property type="nucleotide sequence ID" value="NZ_JAUORK010000002.1"/>
</dbReference>
<reference evidence="3" key="1">
    <citation type="submission" date="2023-07" db="EMBL/GenBank/DDBJ databases">
        <title>Genome content predicts the carbon catabolic preferences of heterotrophic bacteria.</title>
        <authorList>
            <person name="Gralka M."/>
        </authorList>
    </citation>
    <scope>NUCLEOTIDE SEQUENCE</scope>
    <source>
        <strain evidence="3">C2R13</strain>
    </source>
</reference>
<dbReference type="GO" id="GO:0016829">
    <property type="term" value="F:lyase activity"/>
    <property type="evidence" value="ECO:0007669"/>
    <property type="project" value="UniProtKB-KW"/>
</dbReference>
<dbReference type="PANTHER" id="PTHR43172">
    <property type="entry name" value="ADENYLOSUCCINATE LYASE"/>
    <property type="match status" value="1"/>
</dbReference>
<evidence type="ECO:0000313" key="4">
    <source>
        <dbReference type="Proteomes" id="UP001170481"/>
    </source>
</evidence>
<keyword evidence="3" id="KW-0456">Lyase</keyword>
<dbReference type="Proteomes" id="UP001170481">
    <property type="component" value="Unassembled WGS sequence"/>
</dbReference>
<feature type="domain" description="Adenylosuccinate lyase C-terminal" evidence="2">
    <location>
        <begin position="365"/>
        <end position="444"/>
    </location>
</feature>